<gene>
    <name evidence="1" type="ORF">BCR42DRAFT_392655</name>
</gene>
<sequence>MDDFTAFSQQSLAIPSGLFFNTRSSFIMGLASLISTMHKSSVVLDSSSRTMTNYYWVVDTPTSTSNKTKSKENQHLNCHTTDGILTGSTLAVFLAYFVIWKSYQHLTCLKSALDSTKRITKNRPLLMRWVLELDLSKIAAADPSPQIH</sequence>
<keyword evidence="2" id="KW-1185">Reference proteome</keyword>
<evidence type="ECO:0000313" key="1">
    <source>
        <dbReference type="EMBL" id="ORZ15679.1"/>
    </source>
</evidence>
<comment type="caution">
    <text evidence="1">The sequence shown here is derived from an EMBL/GenBank/DDBJ whole genome shotgun (WGS) entry which is preliminary data.</text>
</comment>
<evidence type="ECO:0000313" key="2">
    <source>
        <dbReference type="Proteomes" id="UP000193560"/>
    </source>
</evidence>
<reference evidence="1 2" key="1">
    <citation type="submission" date="2016-07" db="EMBL/GenBank/DDBJ databases">
        <title>Pervasive Adenine N6-methylation of Active Genes in Fungi.</title>
        <authorList>
            <consortium name="DOE Joint Genome Institute"/>
            <person name="Mondo S.J."/>
            <person name="Dannebaum R.O."/>
            <person name="Kuo R.C."/>
            <person name="Labutti K."/>
            <person name="Haridas S."/>
            <person name="Kuo A."/>
            <person name="Salamov A."/>
            <person name="Ahrendt S.R."/>
            <person name="Lipzen A."/>
            <person name="Sullivan W."/>
            <person name="Andreopoulos W.B."/>
            <person name="Clum A."/>
            <person name="Lindquist E."/>
            <person name="Daum C."/>
            <person name="Ramamoorthy G.K."/>
            <person name="Gryganskyi A."/>
            <person name="Culley D."/>
            <person name="Magnuson J.K."/>
            <person name="James T.Y."/>
            <person name="O'Malley M.A."/>
            <person name="Stajich J.E."/>
            <person name="Spatafora J.W."/>
            <person name="Visel A."/>
            <person name="Grigoriev I.V."/>
        </authorList>
    </citation>
    <scope>NUCLEOTIDE SEQUENCE [LARGE SCALE GENOMIC DNA]</scope>
    <source>
        <strain evidence="1 2">NRRL 1336</strain>
    </source>
</reference>
<accession>A0A1X2IFS4</accession>
<proteinExistence type="predicted"/>
<protein>
    <submittedName>
        <fullName evidence="1">Uncharacterized protein</fullName>
    </submittedName>
</protein>
<dbReference type="Proteomes" id="UP000193560">
    <property type="component" value="Unassembled WGS sequence"/>
</dbReference>
<dbReference type="EMBL" id="MCGE01000012">
    <property type="protein sequence ID" value="ORZ15679.1"/>
    <property type="molecule type" value="Genomic_DNA"/>
</dbReference>
<dbReference type="AlphaFoldDB" id="A0A1X2IFS4"/>
<name>A0A1X2IFS4_9FUNG</name>
<organism evidence="1 2">
    <name type="scientific">Absidia repens</name>
    <dbReference type="NCBI Taxonomy" id="90262"/>
    <lineage>
        <taxon>Eukaryota</taxon>
        <taxon>Fungi</taxon>
        <taxon>Fungi incertae sedis</taxon>
        <taxon>Mucoromycota</taxon>
        <taxon>Mucoromycotina</taxon>
        <taxon>Mucoromycetes</taxon>
        <taxon>Mucorales</taxon>
        <taxon>Cunninghamellaceae</taxon>
        <taxon>Absidia</taxon>
    </lineage>
</organism>